<organism evidence="4">
    <name type="scientific">Schistocephalus solidus</name>
    <name type="common">Tapeworm</name>
    <dbReference type="NCBI Taxonomy" id="70667"/>
    <lineage>
        <taxon>Eukaryota</taxon>
        <taxon>Metazoa</taxon>
        <taxon>Spiralia</taxon>
        <taxon>Lophotrochozoa</taxon>
        <taxon>Platyhelminthes</taxon>
        <taxon>Cestoda</taxon>
        <taxon>Eucestoda</taxon>
        <taxon>Diphyllobothriidea</taxon>
        <taxon>Diphyllobothriidae</taxon>
        <taxon>Schistocephalus</taxon>
    </lineage>
</organism>
<gene>
    <name evidence="2" type="ORF">SSLN_LOCUS6309</name>
</gene>
<name>A0A183SQ11_SCHSO</name>
<dbReference type="EMBL" id="UYSU01033630">
    <property type="protein sequence ID" value="VDL92694.1"/>
    <property type="molecule type" value="Genomic_DNA"/>
</dbReference>
<evidence type="ECO:0000313" key="3">
    <source>
        <dbReference type="Proteomes" id="UP000275846"/>
    </source>
</evidence>
<dbReference type="WBParaSite" id="SSLN_0000650801-mRNA-1">
    <property type="protein sequence ID" value="SSLN_0000650801-mRNA-1"/>
    <property type="gene ID" value="SSLN_0000650801"/>
</dbReference>
<keyword evidence="3" id="KW-1185">Reference proteome</keyword>
<accession>A0A183SQ11</accession>
<keyword evidence="1" id="KW-0732">Signal</keyword>
<dbReference type="AlphaFoldDB" id="A0A183SQ11"/>
<evidence type="ECO:0000256" key="1">
    <source>
        <dbReference type="SAM" id="SignalP"/>
    </source>
</evidence>
<reference evidence="4" key="1">
    <citation type="submission" date="2016-06" db="UniProtKB">
        <authorList>
            <consortium name="WormBaseParasite"/>
        </authorList>
    </citation>
    <scope>IDENTIFICATION</scope>
</reference>
<evidence type="ECO:0000313" key="4">
    <source>
        <dbReference type="WBParaSite" id="SSLN_0000650801-mRNA-1"/>
    </source>
</evidence>
<reference evidence="2 3" key="2">
    <citation type="submission" date="2018-11" db="EMBL/GenBank/DDBJ databases">
        <authorList>
            <consortium name="Pathogen Informatics"/>
        </authorList>
    </citation>
    <scope>NUCLEOTIDE SEQUENCE [LARGE SCALE GENOMIC DNA]</scope>
    <source>
        <strain evidence="2 3">NST_G2</strain>
    </source>
</reference>
<feature type="signal peptide" evidence="1">
    <location>
        <begin position="1"/>
        <end position="21"/>
    </location>
</feature>
<protein>
    <submittedName>
        <fullName evidence="4">Outer membrane protein</fullName>
    </submittedName>
</protein>
<evidence type="ECO:0000313" key="2">
    <source>
        <dbReference type="EMBL" id="VDL92694.1"/>
    </source>
</evidence>
<sequence length="187" mass="20452">MGVKVCFSVGCVLSIAALGAGIQCCASYRSTPNSFSHATVIKNDTLQTIHNLQHSIERDSPAATKTTEATVEKTVSKPAQLQEQSENPLQTPRRHTIALDSLLEVRRLSWAVSKAVSELNQTNNNVALGSNRLASYAGSIMLTGLPILHQTHLGGAFNWQNDFGYYGYPTASSSRLRRFSQWQMPIC</sequence>
<proteinExistence type="predicted"/>
<feature type="chain" id="PRO_5043141246" evidence="1">
    <location>
        <begin position="22"/>
        <end position="187"/>
    </location>
</feature>
<dbReference type="Proteomes" id="UP000275846">
    <property type="component" value="Unassembled WGS sequence"/>
</dbReference>
<dbReference type="OrthoDB" id="6264523at2759"/>